<dbReference type="EnsemblMetazoa" id="CJA13203.1">
    <property type="protein sequence ID" value="CJA13203.1"/>
    <property type="gene ID" value="WBGene00132407"/>
</dbReference>
<organism evidence="2 3">
    <name type="scientific">Caenorhabditis japonica</name>
    <dbReference type="NCBI Taxonomy" id="281687"/>
    <lineage>
        <taxon>Eukaryota</taxon>
        <taxon>Metazoa</taxon>
        <taxon>Ecdysozoa</taxon>
        <taxon>Nematoda</taxon>
        <taxon>Chromadorea</taxon>
        <taxon>Rhabditida</taxon>
        <taxon>Rhabditina</taxon>
        <taxon>Rhabditomorpha</taxon>
        <taxon>Rhabditoidea</taxon>
        <taxon>Rhabditidae</taxon>
        <taxon>Peloderinae</taxon>
        <taxon>Caenorhabditis</taxon>
    </lineage>
</organism>
<name>A0A8R1DUV0_CAEJA</name>
<dbReference type="OMA" id="YMDEESQ"/>
<dbReference type="GO" id="GO:0140445">
    <property type="term" value="C:chromosome, telomeric repeat region"/>
    <property type="evidence" value="ECO:0007669"/>
    <property type="project" value="TreeGrafter"/>
</dbReference>
<proteinExistence type="predicted"/>
<reference evidence="3" key="1">
    <citation type="submission" date="2010-08" db="EMBL/GenBank/DDBJ databases">
        <authorList>
            <consortium name="Caenorhabditis japonica Sequencing Consortium"/>
            <person name="Wilson R.K."/>
        </authorList>
    </citation>
    <scope>NUCLEOTIDE SEQUENCE [LARGE SCALE GENOMIC DNA]</scope>
    <source>
        <strain evidence="3">DF5081</strain>
    </source>
</reference>
<feature type="compositionally biased region" description="Low complexity" evidence="1">
    <location>
        <begin position="195"/>
        <end position="211"/>
    </location>
</feature>
<reference evidence="2" key="2">
    <citation type="submission" date="2022-06" db="UniProtKB">
        <authorList>
            <consortium name="EnsemblMetazoa"/>
        </authorList>
    </citation>
    <scope>IDENTIFICATION</scope>
    <source>
        <strain evidence="2">DF5081</strain>
    </source>
</reference>
<feature type="compositionally biased region" description="Low complexity" evidence="1">
    <location>
        <begin position="378"/>
        <end position="389"/>
    </location>
</feature>
<evidence type="ECO:0000256" key="1">
    <source>
        <dbReference type="SAM" id="MobiDB-lite"/>
    </source>
</evidence>
<keyword evidence="3" id="KW-1185">Reference proteome</keyword>
<evidence type="ECO:0000313" key="3">
    <source>
        <dbReference type="Proteomes" id="UP000005237"/>
    </source>
</evidence>
<feature type="compositionally biased region" description="Basic residues" evidence="1">
    <location>
        <begin position="407"/>
        <end position="416"/>
    </location>
</feature>
<feature type="region of interest" description="Disordered" evidence="1">
    <location>
        <begin position="284"/>
        <end position="303"/>
    </location>
</feature>
<sequence>MTTLNTCFNPFGAHEKTVESLKNQLIVDVEGFDPKTNFTIGILLENLTKVCKEIDETAVQSLLSEINVPLVKLARNLSEHTDLVGLCRSLGKFVQTVADRVVEPFTSDLLVQWADLFESLISAKTILLRDSGVVLWKATFGTVKGSLRYPGDLRQTLAKLPKKNGIVLPPEEKKTEEVILFAAEDEEAMDGMGTSSSSSSPSSLSEKPSLEVTKPESASQSTFQLSQQPDADEITEKLLKEAQVKAEKEKNSTPTRRRASKMPSLLDEDSCDFVAIVATPPSAKKHRLTDRQKEKLAEATGPRTTINYVDEESQSGFQKTEQMKAALTALNYDVGEESVSVCVPTPKNDPIVDEKPMEEETPAAPLSTRRSSKRSRKSPVAASPSVAKSAEQDEEELAKVAKLAKTPPRKGRPKKKVAPEAVTVQEVPNKRARSLTTMPTTTTTLQKKPSSDEVTLHQLQKSVEVEPSPLITDTAENPVSPPKTPRTPSILRVAKRFDGSPSILRRLDSPQTERKRNRVHFGEESLPQDQPTSQVVLAVDVNLKSTSENPSPSKIIEIPDSPRGLLEIPNPASTTSPFFRSLVGCNDPIDKVVRKLAPLCLKTAVDAVKKSLQKAGIKTIGEFASLTKKQLNDISGLKHPKEKCARSVLQEYEAKKRAETRASEERITADETPLKQMPMIVDCLPVDTPFQPIPKIVETPEPEEEKASESPASPIAAKVVDTNPQEEVRKNLAPIFDKTKVKLEVLSPQKVVKAKGTSSMIDDSQLLHRICSNLSRAHSLNQLPTEKWSNFLNTVNKSAILFKNIVQDRGTRLAEWDDVDMENQTCDDVLAPEDDVKMLRDVYRRFSRHHTLGDVTDDTWRGVMETVNEAAVLLRSIVVERASKF</sequence>
<feature type="region of interest" description="Disordered" evidence="1">
    <location>
        <begin position="340"/>
        <end position="490"/>
    </location>
</feature>
<feature type="compositionally biased region" description="Polar residues" evidence="1">
    <location>
        <begin position="216"/>
        <end position="229"/>
    </location>
</feature>
<dbReference type="PANTHER" id="PTHR22928">
    <property type="entry name" value="TELOMERE-ASSOCIATED PROTEIN RIF1"/>
    <property type="match status" value="1"/>
</dbReference>
<dbReference type="GO" id="GO:0000723">
    <property type="term" value="P:telomere maintenance"/>
    <property type="evidence" value="ECO:0007669"/>
    <property type="project" value="TreeGrafter"/>
</dbReference>
<feature type="region of interest" description="Disordered" evidence="1">
    <location>
        <begin position="189"/>
        <end position="230"/>
    </location>
</feature>
<accession>A0A8R1DUV0</accession>
<dbReference type="PANTHER" id="PTHR22928:SF3">
    <property type="entry name" value="TELOMERE-ASSOCIATED PROTEIN RIF1"/>
    <property type="match status" value="1"/>
</dbReference>
<protein>
    <submittedName>
        <fullName evidence="2">Uncharacterized protein</fullName>
    </submittedName>
</protein>
<dbReference type="AlphaFoldDB" id="A0A8R1DUV0"/>
<feature type="region of interest" description="Disordered" evidence="1">
    <location>
        <begin position="243"/>
        <end position="264"/>
    </location>
</feature>
<dbReference type="Proteomes" id="UP000005237">
    <property type="component" value="Unassembled WGS sequence"/>
</dbReference>
<dbReference type="GO" id="GO:0005634">
    <property type="term" value="C:nucleus"/>
    <property type="evidence" value="ECO:0007669"/>
    <property type="project" value="TreeGrafter"/>
</dbReference>
<evidence type="ECO:0000313" key="2">
    <source>
        <dbReference type="EnsemblMetazoa" id="CJA13203.1"/>
    </source>
</evidence>